<gene>
    <name evidence="1" type="ORF">A7456_06515</name>
</gene>
<sequence length="85" mass="9796">MLSVVKFDKSFDRESFDCGVAVLNDFLKIRASQYIKRYEAVVYCAFDDQTQKTRVFTPCPIPPFAKLMTLFFSKNSTQPLRLVAC</sequence>
<organism evidence="1 2">
    <name type="scientific">Moraxella nonliquefaciens</name>
    <dbReference type="NCBI Taxonomy" id="478"/>
    <lineage>
        <taxon>Bacteria</taxon>
        <taxon>Pseudomonadati</taxon>
        <taxon>Pseudomonadota</taxon>
        <taxon>Gammaproteobacteria</taxon>
        <taxon>Moraxellales</taxon>
        <taxon>Moraxellaceae</taxon>
        <taxon>Moraxella</taxon>
    </lineage>
</organism>
<evidence type="ECO:0000313" key="1">
    <source>
        <dbReference type="EMBL" id="OBX82909.1"/>
    </source>
</evidence>
<evidence type="ECO:0000313" key="2">
    <source>
        <dbReference type="Proteomes" id="UP000092575"/>
    </source>
</evidence>
<dbReference type="Gene3D" id="3.40.630.30">
    <property type="match status" value="1"/>
</dbReference>
<dbReference type="RefSeq" id="WP_067010293.1">
    <property type="nucleotide sequence ID" value="NZ_LXTW01000034.1"/>
</dbReference>
<accession>A0A1B8QHT3</accession>
<protein>
    <submittedName>
        <fullName evidence="1">Uncharacterized protein</fullName>
    </submittedName>
</protein>
<proteinExistence type="predicted"/>
<comment type="caution">
    <text evidence="1">The sequence shown here is derived from an EMBL/GenBank/DDBJ whole genome shotgun (WGS) entry which is preliminary data.</text>
</comment>
<dbReference type="Proteomes" id="UP000092575">
    <property type="component" value="Unassembled WGS sequence"/>
</dbReference>
<name>A0A1B8QHT3_MORNO</name>
<dbReference type="EMBL" id="LXTW01000034">
    <property type="protein sequence ID" value="OBX82909.1"/>
    <property type="molecule type" value="Genomic_DNA"/>
</dbReference>
<reference evidence="1 2" key="1">
    <citation type="submission" date="2016-05" db="EMBL/GenBank/DDBJ databases">
        <title>Draft genome sequence of Moraxella nonliquefaciens CCUG 348T.</title>
        <authorList>
            <person name="Salva-Serra F."/>
            <person name="Engstrom-Jakobsson H."/>
            <person name="Thorell K."/>
            <person name="Gonzales-Siles L."/>
            <person name="Karlsson R."/>
            <person name="Boulund F."/>
            <person name="Engstrand L."/>
            <person name="Kristiansson E."/>
            <person name="Moore E."/>
        </authorList>
    </citation>
    <scope>NUCLEOTIDE SEQUENCE [LARGE SCALE GENOMIC DNA]</scope>
    <source>
        <strain evidence="1 2">CCUG 348</strain>
    </source>
</reference>
<dbReference type="AlphaFoldDB" id="A0A1B8QHT3"/>
<dbReference type="STRING" id="478.A7456_06515"/>